<dbReference type="InterPro" id="IPR006143">
    <property type="entry name" value="RND_pump_MFP"/>
</dbReference>
<organism evidence="9 10">
    <name type="scientific">Salinimonas iocasae</name>
    <dbReference type="NCBI Taxonomy" id="2572577"/>
    <lineage>
        <taxon>Bacteria</taxon>
        <taxon>Pseudomonadati</taxon>
        <taxon>Pseudomonadota</taxon>
        <taxon>Gammaproteobacteria</taxon>
        <taxon>Alteromonadales</taxon>
        <taxon>Alteromonadaceae</taxon>
        <taxon>Alteromonas/Salinimonas group</taxon>
        <taxon>Salinimonas</taxon>
    </lineage>
</organism>
<evidence type="ECO:0000256" key="1">
    <source>
        <dbReference type="ARBA" id="ARBA00004196"/>
    </source>
</evidence>
<dbReference type="InterPro" id="IPR058627">
    <property type="entry name" value="MdtA-like_C"/>
</dbReference>
<evidence type="ECO:0000313" key="9">
    <source>
        <dbReference type="EMBL" id="QCZ93684.1"/>
    </source>
</evidence>
<dbReference type="PANTHER" id="PTHR30469">
    <property type="entry name" value="MULTIDRUG RESISTANCE PROTEIN MDTA"/>
    <property type="match status" value="1"/>
</dbReference>
<name>A0A5B7YDK5_9ALTE</name>
<feature type="coiled-coil region" evidence="4">
    <location>
        <begin position="158"/>
        <end position="185"/>
    </location>
</feature>
<evidence type="ECO:0000259" key="8">
    <source>
        <dbReference type="Pfam" id="PF25967"/>
    </source>
</evidence>
<dbReference type="Gene3D" id="2.40.30.170">
    <property type="match status" value="1"/>
</dbReference>
<dbReference type="Proteomes" id="UP000304912">
    <property type="component" value="Chromosome"/>
</dbReference>
<keyword evidence="6" id="KW-1133">Transmembrane helix</keyword>
<keyword evidence="6" id="KW-0472">Membrane</keyword>
<dbReference type="RefSeq" id="WP_139756428.1">
    <property type="nucleotide sequence ID" value="NZ_CP039852.1"/>
</dbReference>
<dbReference type="Gene3D" id="2.40.420.20">
    <property type="match status" value="1"/>
</dbReference>
<evidence type="ECO:0000256" key="6">
    <source>
        <dbReference type="SAM" id="Phobius"/>
    </source>
</evidence>
<comment type="similarity">
    <text evidence="2">Belongs to the membrane fusion protein (MFP) (TC 8.A.1) family.</text>
</comment>
<accession>A0A5B7YDK5</accession>
<dbReference type="NCBIfam" id="TIGR01730">
    <property type="entry name" value="RND_mfp"/>
    <property type="match status" value="1"/>
</dbReference>
<dbReference type="InterPro" id="IPR058625">
    <property type="entry name" value="MdtA-like_BSH"/>
</dbReference>
<feature type="coiled-coil region" evidence="4">
    <location>
        <begin position="105"/>
        <end position="132"/>
    </location>
</feature>
<dbReference type="PANTHER" id="PTHR30469:SF12">
    <property type="entry name" value="MULTIDRUG RESISTANCE PROTEIN MDTA"/>
    <property type="match status" value="1"/>
</dbReference>
<evidence type="ECO:0000256" key="4">
    <source>
        <dbReference type="SAM" id="Coils"/>
    </source>
</evidence>
<dbReference type="Pfam" id="PF25917">
    <property type="entry name" value="BSH_RND"/>
    <property type="match status" value="1"/>
</dbReference>
<comment type="subcellular location">
    <subcellularLocation>
        <location evidence="1">Cell envelope</location>
    </subcellularLocation>
</comment>
<feature type="transmembrane region" description="Helical" evidence="6">
    <location>
        <begin position="6"/>
        <end position="27"/>
    </location>
</feature>
<dbReference type="Gene3D" id="1.10.287.470">
    <property type="entry name" value="Helix hairpin bin"/>
    <property type="match status" value="1"/>
</dbReference>
<keyword evidence="3" id="KW-0813">Transport</keyword>
<reference evidence="9 10" key="1">
    <citation type="submission" date="2019-04" db="EMBL/GenBank/DDBJ databases">
        <title>Salinimonas iocasae sp. nov., a halophilic bacterium isolated from the outer tube casing of tubeworms in Okinawa Trough.</title>
        <authorList>
            <person name="Zhang H."/>
            <person name="Wang H."/>
            <person name="Li C."/>
        </authorList>
    </citation>
    <scope>NUCLEOTIDE SEQUENCE [LARGE SCALE GENOMIC DNA]</scope>
    <source>
        <strain evidence="9 10">KX18D6</strain>
    </source>
</reference>
<keyword evidence="4" id="KW-0175">Coiled coil</keyword>
<keyword evidence="10" id="KW-1185">Reference proteome</keyword>
<evidence type="ECO:0000256" key="5">
    <source>
        <dbReference type="SAM" id="MobiDB-lite"/>
    </source>
</evidence>
<dbReference type="Gene3D" id="2.40.50.100">
    <property type="match status" value="1"/>
</dbReference>
<dbReference type="EMBL" id="CP039852">
    <property type="protein sequence ID" value="QCZ93684.1"/>
    <property type="molecule type" value="Genomic_DNA"/>
</dbReference>
<dbReference type="Pfam" id="PF25967">
    <property type="entry name" value="RND-MFP_C"/>
    <property type="match status" value="1"/>
</dbReference>
<dbReference type="KEGG" id="salk:FBQ74_09340"/>
<sequence>MNKSSLVKTLLPVIILIGAVIVAVVLISSKKPPEKKPAETKAFLVDAQSISRESVQFVVETQGNVLPQNQTDISAQVSGRVAELSDVFVAGGMFEKGDVLVTLEQNDYETELKLAEAELAQAQAALTEELARGEVAKQEWQSVNSMAPPELGLRKPQLAREQANVKAALAKLERAKRNLDRTQIRAPYNGLVVSRNVDIGQFVSIGMQIGTLYSTDVAEVRLPVADSDMAFIDLERGFQQKDNVVLQARVNGVRHQWQADLVRSEGILDSASRVSYVVARVEDPYNRGEQQNEDMPLRFGQFVQANISAGQSRDLFVLPRSVLRLDQTVLTVSDQNELEIKPVDVARTNAEKVYISAGLEEGDKVVMSAVPNPFEGMKVRLAGEEDSTPAPDEKDKPASSSNVEVGGQSDE</sequence>
<evidence type="ECO:0000256" key="2">
    <source>
        <dbReference type="ARBA" id="ARBA00009477"/>
    </source>
</evidence>
<dbReference type="GO" id="GO:1990281">
    <property type="term" value="C:efflux pump complex"/>
    <property type="evidence" value="ECO:0007669"/>
    <property type="project" value="TreeGrafter"/>
</dbReference>
<dbReference type="AlphaFoldDB" id="A0A5B7YDK5"/>
<protein>
    <submittedName>
        <fullName evidence="9">Efflux RND transporter periplasmic adaptor subunit</fullName>
    </submittedName>
</protein>
<evidence type="ECO:0000259" key="7">
    <source>
        <dbReference type="Pfam" id="PF25917"/>
    </source>
</evidence>
<gene>
    <name evidence="9" type="ORF">FBQ74_09340</name>
</gene>
<proteinExistence type="inferred from homology"/>
<evidence type="ECO:0000313" key="10">
    <source>
        <dbReference type="Proteomes" id="UP000304912"/>
    </source>
</evidence>
<dbReference type="OrthoDB" id="5730196at2"/>
<feature type="domain" description="Multidrug resistance protein MdtA-like barrel-sandwich hybrid" evidence="7">
    <location>
        <begin position="69"/>
        <end position="208"/>
    </location>
</feature>
<dbReference type="SUPFAM" id="SSF111369">
    <property type="entry name" value="HlyD-like secretion proteins"/>
    <property type="match status" value="1"/>
</dbReference>
<feature type="domain" description="Multidrug resistance protein MdtA-like C-terminal permuted SH3" evidence="8">
    <location>
        <begin position="326"/>
        <end position="368"/>
    </location>
</feature>
<dbReference type="GO" id="GO:0015562">
    <property type="term" value="F:efflux transmembrane transporter activity"/>
    <property type="evidence" value="ECO:0007669"/>
    <property type="project" value="TreeGrafter"/>
</dbReference>
<feature type="region of interest" description="Disordered" evidence="5">
    <location>
        <begin position="377"/>
        <end position="411"/>
    </location>
</feature>
<evidence type="ECO:0000256" key="3">
    <source>
        <dbReference type="ARBA" id="ARBA00022448"/>
    </source>
</evidence>
<keyword evidence="6" id="KW-0812">Transmembrane</keyword>